<feature type="region of interest" description="Disordered" evidence="13">
    <location>
        <begin position="1"/>
        <end position="103"/>
    </location>
</feature>
<keyword evidence="17" id="KW-1185">Reference proteome</keyword>
<dbReference type="GO" id="GO:0000976">
    <property type="term" value="F:transcription cis-regulatory region binding"/>
    <property type="evidence" value="ECO:0007669"/>
    <property type="project" value="TreeGrafter"/>
</dbReference>
<accession>A0A9Q0CCV6</accession>
<sequence>MDLRRQEEERGYNPSPSLSPAAPPPPHIIKESSFSKPLLPLNSSLVQGGERGEARNGGTGYTLAPSPFNPVPHRHNAMPGRTSSVNMSGGGSLKSPASVTSGSGHSILTEVTWHYRECQRNHAAGSGGNILDGCCEFMPSDNATLKCAACGCHRSFHRKVCSPNPSGTAGYSLNGSAIHHRSPPQLLPPPLPPPLPPLISQPPQTTTDQSSSEEMIGGTPPQSQTATASPTKKRLRTKFTPEQKEKMFKFAESLSWRFQKPDDEAIDEFCAEAGVGRQVLKVWMHNNKYTYKKQEHYQPPLQGTQEQPPVLPQEGPHQEHQQIP</sequence>
<keyword evidence="7" id="KW-0805">Transcription regulation</keyword>
<dbReference type="GO" id="GO:0003700">
    <property type="term" value="F:DNA-binding transcription factor activity"/>
    <property type="evidence" value="ECO:0007669"/>
    <property type="project" value="TreeGrafter"/>
</dbReference>
<comment type="subunit">
    <text evidence="3">Homo- and heterodimer with other ZFHD proteins.</text>
</comment>
<dbReference type="Pfam" id="PF04770">
    <property type="entry name" value="ZF-HD_dimer"/>
    <property type="match status" value="1"/>
</dbReference>
<dbReference type="OrthoDB" id="636896at2759"/>
<keyword evidence="4" id="KW-0479">Metal-binding</keyword>
<dbReference type="PANTHER" id="PTHR31948:SF138">
    <property type="entry name" value="ZINC-FINGER HOMEODOMAIN PROTEIN 7"/>
    <property type="match status" value="1"/>
</dbReference>
<feature type="domain" description="Homeobox" evidence="14">
    <location>
        <begin position="230"/>
        <end position="294"/>
    </location>
</feature>
<evidence type="ECO:0000256" key="6">
    <source>
        <dbReference type="ARBA" id="ARBA00022833"/>
    </source>
</evidence>
<dbReference type="Gene3D" id="1.10.10.60">
    <property type="entry name" value="Homeodomain-like"/>
    <property type="match status" value="1"/>
</dbReference>
<feature type="domain" description="ZF-HD dimerization-type" evidence="15">
    <location>
        <begin position="115"/>
        <end position="160"/>
    </location>
</feature>
<evidence type="ECO:0008006" key="18">
    <source>
        <dbReference type="Google" id="ProtNLM"/>
    </source>
</evidence>
<gene>
    <name evidence="16" type="ORF">LUZ63_015587</name>
</gene>
<feature type="compositionally biased region" description="Pro residues" evidence="13">
    <location>
        <begin position="185"/>
        <end position="200"/>
    </location>
</feature>
<reference evidence="16" key="1">
    <citation type="journal article" date="2022" name="Cell">
        <title>Repeat-based holocentromeres influence genome architecture and karyotype evolution.</title>
        <authorList>
            <person name="Hofstatter P.G."/>
            <person name="Thangavel G."/>
            <person name="Lux T."/>
            <person name="Neumann P."/>
            <person name="Vondrak T."/>
            <person name="Novak P."/>
            <person name="Zhang M."/>
            <person name="Costa L."/>
            <person name="Castellani M."/>
            <person name="Scott A."/>
            <person name="Toegelov H."/>
            <person name="Fuchs J."/>
            <person name="Mata-Sucre Y."/>
            <person name="Dias Y."/>
            <person name="Vanzela A.L.L."/>
            <person name="Huettel B."/>
            <person name="Almeida C.C.S."/>
            <person name="Simkova H."/>
            <person name="Souza G."/>
            <person name="Pedrosa-Harand A."/>
            <person name="Macas J."/>
            <person name="Mayer K.F.X."/>
            <person name="Houben A."/>
            <person name="Marques A."/>
        </authorList>
    </citation>
    <scope>NUCLEOTIDE SEQUENCE</scope>
    <source>
        <strain evidence="16">RhyBre1mFocal</strain>
    </source>
</reference>
<evidence type="ECO:0000256" key="3">
    <source>
        <dbReference type="ARBA" id="ARBA00011416"/>
    </source>
</evidence>
<evidence type="ECO:0000256" key="8">
    <source>
        <dbReference type="ARBA" id="ARBA00023125"/>
    </source>
</evidence>
<evidence type="ECO:0000256" key="9">
    <source>
        <dbReference type="ARBA" id="ARBA00023155"/>
    </source>
</evidence>
<comment type="subcellular location">
    <subcellularLocation>
        <location evidence="2 12">Nucleus</location>
    </subcellularLocation>
</comment>
<dbReference type="AlphaFoldDB" id="A0A9Q0CCV6"/>
<dbReference type="NCBIfam" id="TIGR01566">
    <property type="entry name" value="ZF_HD_prot_N"/>
    <property type="match status" value="1"/>
</dbReference>
<evidence type="ECO:0000313" key="16">
    <source>
        <dbReference type="EMBL" id="KAJ1691432.1"/>
    </source>
</evidence>
<dbReference type="InterPro" id="IPR001356">
    <property type="entry name" value="HD"/>
</dbReference>
<feature type="region of interest" description="Disordered" evidence="13">
    <location>
        <begin position="172"/>
        <end position="238"/>
    </location>
</feature>
<dbReference type="PANTHER" id="PTHR31948">
    <property type="entry name" value="ZINC-FINGER HOMEODOMAIN PROTEIN 2"/>
    <property type="match status" value="1"/>
</dbReference>
<dbReference type="SUPFAM" id="SSF46689">
    <property type="entry name" value="Homeodomain-like"/>
    <property type="match status" value="1"/>
</dbReference>
<dbReference type="NCBIfam" id="TIGR01565">
    <property type="entry name" value="homeo_ZF_HD"/>
    <property type="match status" value="1"/>
</dbReference>
<keyword evidence="9 12" id="KW-0371">Homeobox</keyword>
<dbReference type="InterPro" id="IPR006456">
    <property type="entry name" value="ZF_HD_homeobox_Cys/His_dimer"/>
</dbReference>
<dbReference type="GO" id="GO:0050793">
    <property type="term" value="P:regulation of developmental process"/>
    <property type="evidence" value="ECO:0007669"/>
    <property type="project" value="TreeGrafter"/>
</dbReference>
<evidence type="ECO:0000256" key="2">
    <source>
        <dbReference type="ARBA" id="ARBA00004123"/>
    </source>
</evidence>
<keyword evidence="6" id="KW-0862">Zinc</keyword>
<keyword evidence="8 12" id="KW-0238">DNA-binding</keyword>
<evidence type="ECO:0000259" key="15">
    <source>
        <dbReference type="PROSITE" id="PS51523"/>
    </source>
</evidence>
<evidence type="ECO:0000256" key="1">
    <source>
        <dbReference type="ARBA" id="ARBA00004049"/>
    </source>
</evidence>
<dbReference type="PROSITE" id="PS50071">
    <property type="entry name" value="HOMEOBOX_2"/>
    <property type="match status" value="1"/>
</dbReference>
<keyword evidence="11 12" id="KW-0539">Nucleus</keyword>
<feature type="region of interest" description="Disordered" evidence="13">
    <location>
        <begin position="294"/>
        <end position="324"/>
    </location>
</feature>
<comment type="caution">
    <text evidence="16">The sequence shown here is derived from an EMBL/GenBank/DDBJ whole genome shotgun (WGS) entry which is preliminary data.</text>
</comment>
<evidence type="ECO:0000256" key="4">
    <source>
        <dbReference type="ARBA" id="ARBA00022723"/>
    </source>
</evidence>
<comment type="function">
    <text evidence="1">Putative transcription factor.</text>
</comment>
<dbReference type="InterPro" id="IPR006455">
    <property type="entry name" value="Homeodomain_ZF_HD"/>
</dbReference>
<evidence type="ECO:0000256" key="7">
    <source>
        <dbReference type="ARBA" id="ARBA00023015"/>
    </source>
</evidence>
<keyword evidence="5" id="KW-0863">Zinc-finger</keyword>
<organism evidence="16 17">
    <name type="scientific">Rhynchospora breviuscula</name>
    <dbReference type="NCBI Taxonomy" id="2022672"/>
    <lineage>
        <taxon>Eukaryota</taxon>
        <taxon>Viridiplantae</taxon>
        <taxon>Streptophyta</taxon>
        <taxon>Embryophyta</taxon>
        <taxon>Tracheophyta</taxon>
        <taxon>Spermatophyta</taxon>
        <taxon>Magnoliopsida</taxon>
        <taxon>Liliopsida</taxon>
        <taxon>Poales</taxon>
        <taxon>Cyperaceae</taxon>
        <taxon>Cyperoideae</taxon>
        <taxon>Rhynchosporeae</taxon>
        <taxon>Rhynchospora</taxon>
    </lineage>
</organism>
<evidence type="ECO:0000313" key="17">
    <source>
        <dbReference type="Proteomes" id="UP001151287"/>
    </source>
</evidence>
<evidence type="ECO:0000259" key="14">
    <source>
        <dbReference type="PROSITE" id="PS50071"/>
    </source>
</evidence>
<dbReference type="Proteomes" id="UP001151287">
    <property type="component" value="Unassembled WGS sequence"/>
</dbReference>
<dbReference type="GO" id="GO:0008270">
    <property type="term" value="F:zinc ion binding"/>
    <property type="evidence" value="ECO:0007669"/>
    <property type="project" value="UniProtKB-KW"/>
</dbReference>
<feature type="compositionally biased region" description="Polar residues" evidence="13">
    <location>
        <begin position="220"/>
        <end position="230"/>
    </location>
</feature>
<feature type="compositionally biased region" description="Basic and acidic residues" evidence="13">
    <location>
        <begin position="1"/>
        <end position="11"/>
    </location>
</feature>
<evidence type="ECO:0000256" key="12">
    <source>
        <dbReference type="PROSITE-ProRule" id="PRU00108"/>
    </source>
</evidence>
<evidence type="ECO:0000256" key="13">
    <source>
        <dbReference type="SAM" id="MobiDB-lite"/>
    </source>
</evidence>
<evidence type="ECO:0000256" key="10">
    <source>
        <dbReference type="ARBA" id="ARBA00023163"/>
    </source>
</evidence>
<proteinExistence type="predicted"/>
<dbReference type="GO" id="GO:0005634">
    <property type="term" value="C:nucleus"/>
    <property type="evidence" value="ECO:0007669"/>
    <property type="project" value="UniProtKB-SubCell"/>
</dbReference>
<feature type="DNA-binding region" description="Homeobox" evidence="12">
    <location>
        <begin position="232"/>
        <end position="295"/>
    </location>
</feature>
<dbReference type="PROSITE" id="PS51523">
    <property type="entry name" value="ZF_HD_DIMER"/>
    <property type="match status" value="1"/>
</dbReference>
<protein>
    <recommendedName>
        <fullName evidence="18">ZF-HD dimerization-type domain-containing protein</fullName>
    </recommendedName>
</protein>
<dbReference type="FunFam" id="1.10.10.60:FF:000257">
    <property type="entry name" value="Zinc-finger homeodomain protein 2"/>
    <property type="match status" value="1"/>
</dbReference>
<evidence type="ECO:0000256" key="11">
    <source>
        <dbReference type="ARBA" id="ARBA00023242"/>
    </source>
</evidence>
<dbReference type="InterPro" id="IPR009057">
    <property type="entry name" value="Homeodomain-like_sf"/>
</dbReference>
<name>A0A9Q0CCV6_9POAL</name>
<keyword evidence="10" id="KW-0804">Transcription</keyword>
<evidence type="ECO:0000256" key="5">
    <source>
        <dbReference type="ARBA" id="ARBA00022771"/>
    </source>
</evidence>
<dbReference type="EMBL" id="JAMQYH010000004">
    <property type="protein sequence ID" value="KAJ1691432.1"/>
    <property type="molecule type" value="Genomic_DNA"/>
</dbReference>